<dbReference type="GeneID" id="20315149"/>
<dbReference type="EMBL" id="KL596628">
    <property type="protein sequence ID" value="KER33057.1"/>
    <property type="molecule type" value="Genomic_DNA"/>
</dbReference>
<protein>
    <submittedName>
        <fullName evidence="1">Uncharacterized protein</fullName>
    </submittedName>
</protein>
<name>A0A075A447_OPIVI</name>
<dbReference type="KEGG" id="ovi:T265_00961"/>
<evidence type="ECO:0000313" key="1">
    <source>
        <dbReference type="EMBL" id="KER33057.1"/>
    </source>
</evidence>
<accession>A0A075A447</accession>
<sequence>MSLTIGVARLRVSSMKTAMTSAAEFSGDGLCTSLPIHCLTASGSPPPFTIYRRSSLSHANHIKLLTGPSSEEFQDVHRSFPDECLQLDRVLMRTGHYVHKFPMLHENMSIPGRWIIYATSGGLATVYKHFNDVEFQSVNIPE</sequence>
<organism evidence="1 2">
    <name type="scientific">Opisthorchis viverrini</name>
    <name type="common">Southeast Asian liver fluke</name>
    <dbReference type="NCBI Taxonomy" id="6198"/>
    <lineage>
        <taxon>Eukaryota</taxon>
        <taxon>Metazoa</taxon>
        <taxon>Spiralia</taxon>
        <taxon>Lophotrochozoa</taxon>
        <taxon>Platyhelminthes</taxon>
        <taxon>Trematoda</taxon>
        <taxon>Digenea</taxon>
        <taxon>Opisthorchiida</taxon>
        <taxon>Opisthorchiata</taxon>
        <taxon>Opisthorchiidae</taxon>
        <taxon>Opisthorchis</taxon>
    </lineage>
</organism>
<keyword evidence="2" id="KW-1185">Reference proteome</keyword>
<dbReference type="RefSeq" id="XP_009163140.1">
    <property type="nucleotide sequence ID" value="XM_009164876.1"/>
</dbReference>
<dbReference type="Proteomes" id="UP000054324">
    <property type="component" value="Unassembled WGS sequence"/>
</dbReference>
<dbReference type="AlphaFoldDB" id="A0A075A447"/>
<proteinExistence type="predicted"/>
<gene>
    <name evidence="1" type="ORF">T265_00961</name>
</gene>
<dbReference type="CTD" id="20315149"/>
<evidence type="ECO:0000313" key="2">
    <source>
        <dbReference type="Proteomes" id="UP000054324"/>
    </source>
</evidence>
<reference evidence="1 2" key="1">
    <citation type="submission" date="2013-11" db="EMBL/GenBank/DDBJ databases">
        <title>Opisthorchis viverrini - life in the bile duct.</title>
        <authorList>
            <person name="Young N.D."/>
            <person name="Nagarajan N."/>
            <person name="Lin S.J."/>
            <person name="Korhonen P.K."/>
            <person name="Jex A.R."/>
            <person name="Hall R.S."/>
            <person name="Safavi-Hemami H."/>
            <person name="Kaewkong W."/>
            <person name="Bertrand D."/>
            <person name="Gao S."/>
            <person name="Seet Q."/>
            <person name="Wongkham S."/>
            <person name="Teh B.T."/>
            <person name="Wongkham C."/>
            <person name="Intapan P.M."/>
            <person name="Maleewong W."/>
            <person name="Yang X."/>
            <person name="Hu M."/>
            <person name="Wang Z."/>
            <person name="Hofmann A."/>
            <person name="Sternberg P.W."/>
            <person name="Tan P."/>
            <person name="Wang J."/>
            <person name="Gasser R.B."/>
        </authorList>
    </citation>
    <scope>NUCLEOTIDE SEQUENCE [LARGE SCALE GENOMIC DNA]</scope>
</reference>